<sequence length="71" mass="8257">VEHRVKEQRMNGEELFADVEFYSLNNDHNISSGQVRVSEVDLTEYSFDKPTTFCASEAMTRPIRNHLLVVR</sequence>
<evidence type="ECO:0000313" key="1">
    <source>
        <dbReference type="EMBL" id="GMS86794.1"/>
    </source>
</evidence>
<organism evidence="1 2">
    <name type="scientific">Pristionchus entomophagus</name>
    <dbReference type="NCBI Taxonomy" id="358040"/>
    <lineage>
        <taxon>Eukaryota</taxon>
        <taxon>Metazoa</taxon>
        <taxon>Ecdysozoa</taxon>
        <taxon>Nematoda</taxon>
        <taxon>Chromadorea</taxon>
        <taxon>Rhabditida</taxon>
        <taxon>Rhabditina</taxon>
        <taxon>Diplogasteromorpha</taxon>
        <taxon>Diplogasteroidea</taxon>
        <taxon>Neodiplogasteridae</taxon>
        <taxon>Pristionchus</taxon>
    </lineage>
</organism>
<keyword evidence="2" id="KW-1185">Reference proteome</keyword>
<name>A0AAV5SV88_9BILA</name>
<protein>
    <submittedName>
        <fullName evidence="1">Uncharacterized protein</fullName>
    </submittedName>
</protein>
<feature type="non-terminal residue" evidence="1">
    <location>
        <position position="71"/>
    </location>
</feature>
<reference evidence="1" key="1">
    <citation type="submission" date="2023-10" db="EMBL/GenBank/DDBJ databases">
        <title>Genome assembly of Pristionchus species.</title>
        <authorList>
            <person name="Yoshida K."/>
            <person name="Sommer R.J."/>
        </authorList>
    </citation>
    <scope>NUCLEOTIDE SEQUENCE</scope>
    <source>
        <strain evidence="1">RS0144</strain>
    </source>
</reference>
<evidence type="ECO:0000313" key="2">
    <source>
        <dbReference type="Proteomes" id="UP001432027"/>
    </source>
</evidence>
<dbReference type="Proteomes" id="UP001432027">
    <property type="component" value="Unassembled WGS sequence"/>
</dbReference>
<proteinExistence type="predicted"/>
<feature type="non-terminal residue" evidence="1">
    <location>
        <position position="1"/>
    </location>
</feature>
<comment type="caution">
    <text evidence="1">The sequence shown here is derived from an EMBL/GenBank/DDBJ whole genome shotgun (WGS) entry which is preliminary data.</text>
</comment>
<accession>A0AAV5SV88</accession>
<gene>
    <name evidence="1" type="ORF">PENTCL1PPCAC_8969</name>
</gene>
<dbReference type="AlphaFoldDB" id="A0AAV5SV88"/>
<dbReference type="EMBL" id="BTSX01000002">
    <property type="protein sequence ID" value="GMS86794.1"/>
    <property type="molecule type" value="Genomic_DNA"/>
</dbReference>